<evidence type="ECO:0000313" key="2">
    <source>
        <dbReference type="EMBL" id="KAL2611802.1"/>
    </source>
</evidence>
<feature type="compositionally biased region" description="Basic and acidic residues" evidence="1">
    <location>
        <begin position="63"/>
        <end position="212"/>
    </location>
</feature>
<gene>
    <name evidence="2" type="ORF">R1flu_023494</name>
</gene>
<feature type="compositionally biased region" description="Basic and acidic residues" evidence="1">
    <location>
        <begin position="250"/>
        <end position="260"/>
    </location>
</feature>
<feature type="compositionally biased region" description="Basic residues" evidence="1">
    <location>
        <begin position="272"/>
        <end position="288"/>
    </location>
</feature>
<protein>
    <submittedName>
        <fullName evidence="2">Uncharacterized protein</fullName>
    </submittedName>
</protein>
<feature type="region of interest" description="Disordered" evidence="1">
    <location>
        <begin position="340"/>
        <end position="363"/>
    </location>
</feature>
<keyword evidence="3" id="KW-1185">Reference proteome</keyword>
<dbReference type="Proteomes" id="UP001605036">
    <property type="component" value="Unassembled WGS sequence"/>
</dbReference>
<feature type="compositionally biased region" description="Basic and acidic residues" evidence="1">
    <location>
        <begin position="18"/>
        <end position="51"/>
    </location>
</feature>
<dbReference type="AlphaFoldDB" id="A0ABD1XSB8"/>
<reference evidence="2 3" key="1">
    <citation type="submission" date="2024-09" db="EMBL/GenBank/DDBJ databases">
        <title>Chromosome-scale assembly of Riccia fluitans.</title>
        <authorList>
            <person name="Paukszto L."/>
            <person name="Sawicki J."/>
            <person name="Karawczyk K."/>
            <person name="Piernik-Szablinska J."/>
            <person name="Szczecinska M."/>
            <person name="Mazdziarz M."/>
        </authorList>
    </citation>
    <scope>NUCLEOTIDE SEQUENCE [LARGE SCALE GENOMIC DNA]</scope>
    <source>
        <strain evidence="2">Rf_01</strain>
        <tissue evidence="2">Aerial parts of the thallus</tissue>
    </source>
</reference>
<feature type="region of interest" description="Disordered" evidence="1">
    <location>
        <begin position="1"/>
        <end position="302"/>
    </location>
</feature>
<proteinExistence type="predicted"/>
<organism evidence="2 3">
    <name type="scientific">Riccia fluitans</name>
    <dbReference type="NCBI Taxonomy" id="41844"/>
    <lineage>
        <taxon>Eukaryota</taxon>
        <taxon>Viridiplantae</taxon>
        <taxon>Streptophyta</taxon>
        <taxon>Embryophyta</taxon>
        <taxon>Marchantiophyta</taxon>
        <taxon>Marchantiopsida</taxon>
        <taxon>Marchantiidae</taxon>
        <taxon>Marchantiales</taxon>
        <taxon>Ricciaceae</taxon>
        <taxon>Riccia</taxon>
    </lineage>
</organism>
<accession>A0ABD1XSB8</accession>
<dbReference type="EMBL" id="JBHFFA010000007">
    <property type="protein sequence ID" value="KAL2611802.1"/>
    <property type="molecule type" value="Genomic_DNA"/>
</dbReference>
<sequence>MGRGRRFGSLSSSGIDKAPQRMKNERREEYDDRDGGASGERGRQWRSHSDVDDQPPSASSPELRSRVRVEGSDRERNRDKDRAEYEERGRFEEGDSDRARHRYDPDRSRPEMEKRQRTETYRSNRDDGQRDRSHLRMEIGRERRKNDRDESRDYGRQVEGRDFSRVKDGEPGRNAEDSDIPPRARNKENSGIEDNREFVCRGEERESSREDNNESEVGVIGAGNEDDIKESSRARCRDLARSGEMSGSRYGREKERESPRRGYGSRNEPGRGRGKSNLKEKRRVMKRRVNAEDGSGDQEIPHLMRATLSWREGGEINRLSRGGSKLGGITKGKEMLRAKKMEPGNGERYANTEIIPQMRKKDL</sequence>
<evidence type="ECO:0000313" key="3">
    <source>
        <dbReference type="Proteomes" id="UP001605036"/>
    </source>
</evidence>
<comment type="caution">
    <text evidence="2">The sequence shown here is derived from an EMBL/GenBank/DDBJ whole genome shotgun (WGS) entry which is preliminary data.</text>
</comment>
<feature type="compositionally biased region" description="Basic and acidic residues" evidence="1">
    <location>
        <begin position="229"/>
        <end position="241"/>
    </location>
</feature>
<name>A0ABD1XSB8_9MARC</name>
<evidence type="ECO:0000256" key="1">
    <source>
        <dbReference type="SAM" id="MobiDB-lite"/>
    </source>
</evidence>